<keyword evidence="3" id="KW-1185">Reference proteome</keyword>
<dbReference type="NCBIfam" id="NF046119">
    <property type="entry name" value="memb_SCO4225"/>
    <property type="match status" value="1"/>
</dbReference>
<keyword evidence="1" id="KW-1133">Transmembrane helix</keyword>
<dbReference type="EMBL" id="BLAF01000057">
    <property type="protein sequence ID" value="GES24804.1"/>
    <property type="molecule type" value="Genomic_DNA"/>
</dbReference>
<keyword evidence="1" id="KW-0812">Transmembrane</keyword>
<dbReference type="Pfam" id="PF25637">
    <property type="entry name" value="DUF7942"/>
    <property type="match status" value="1"/>
</dbReference>
<accession>A0A5M3XU99</accession>
<comment type="caution">
    <text evidence="2">The sequence shown here is derived from an EMBL/GenBank/DDBJ whole genome shotgun (WGS) entry which is preliminary data.</text>
</comment>
<evidence type="ECO:0000313" key="2">
    <source>
        <dbReference type="EMBL" id="GES24804.1"/>
    </source>
</evidence>
<evidence type="ECO:0000313" key="3">
    <source>
        <dbReference type="Proteomes" id="UP000377595"/>
    </source>
</evidence>
<protein>
    <submittedName>
        <fullName evidence="2">Uncharacterized protein</fullName>
    </submittedName>
</protein>
<evidence type="ECO:0000256" key="1">
    <source>
        <dbReference type="SAM" id="Phobius"/>
    </source>
</evidence>
<name>A0A5M3XU99_9ACTN</name>
<feature type="transmembrane region" description="Helical" evidence="1">
    <location>
        <begin position="69"/>
        <end position="89"/>
    </location>
</feature>
<proteinExistence type="predicted"/>
<reference evidence="2 3" key="1">
    <citation type="submission" date="2019-10" db="EMBL/GenBank/DDBJ databases">
        <title>Whole genome shotgun sequence of Acrocarpospora pleiomorpha NBRC 16267.</title>
        <authorList>
            <person name="Ichikawa N."/>
            <person name="Kimura A."/>
            <person name="Kitahashi Y."/>
            <person name="Komaki H."/>
            <person name="Oguchi A."/>
        </authorList>
    </citation>
    <scope>NUCLEOTIDE SEQUENCE [LARGE SCALE GENOMIC DNA]</scope>
    <source>
        <strain evidence="2 3">NBRC 16267</strain>
    </source>
</reference>
<keyword evidence="1" id="KW-0472">Membrane</keyword>
<gene>
    <name evidence="2" type="ORF">Aple_077030</name>
</gene>
<feature type="transmembrane region" description="Helical" evidence="1">
    <location>
        <begin position="12"/>
        <end position="33"/>
    </location>
</feature>
<organism evidence="2 3">
    <name type="scientific">Acrocarpospora pleiomorpha</name>
    <dbReference type="NCBI Taxonomy" id="90975"/>
    <lineage>
        <taxon>Bacteria</taxon>
        <taxon>Bacillati</taxon>
        <taxon>Actinomycetota</taxon>
        <taxon>Actinomycetes</taxon>
        <taxon>Streptosporangiales</taxon>
        <taxon>Streptosporangiaceae</taxon>
        <taxon>Acrocarpospora</taxon>
    </lineage>
</organism>
<dbReference type="AlphaFoldDB" id="A0A5M3XU99"/>
<sequence length="112" mass="12404">MRYVSRYDRGRFGLAVAGSYALIVFGVTVYVEISVRQPGSQGLEAIWLIAITSPASQILLLLPLPDPEISRFLIPAAGLVQAWILWVIVRGRRKSMPPAGAVRLRDDREEQG</sequence>
<dbReference type="Proteomes" id="UP000377595">
    <property type="component" value="Unassembled WGS sequence"/>
</dbReference>
<dbReference type="InterPro" id="IPR057702">
    <property type="entry name" value="DUF7942"/>
</dbReference>